<evidence type="ECO:0000256" key="7">
    <source>
        <dbReference type="ARBA" id="ARBA00035421"/>
    </source>
</evidence>
<dbReference type="STRING" id="436010.A0A166TZ46"/>
<dbReference type="GO" id="GO:0005763">
    <property type="term" value="C:mitochondrial small ribosomal subunit"/>
    <property type="evidence" value="ECO:0007669"/>
    <property type="project" value="InterPro"/>
</dbReference>
<evidence type="ECO:0000256" key="4">
    <source>
        <dbReference type="ARBA" id="ARBA00023128"/>
    </source>
</evidence>
<evidence type="ECO:0000313" key="9">
    <source>
        <dbReference type="Proteomes" id="UP000076532"/>
    </source>
</evidence>
<comment type="similarity">
    <text evidence="2">Belongs to the mitochondrion-specific ribosomal protein mS23 family.</text>
</comment>
<reference evidence="8 9" key="1">
    <citation type="journal article" date="2016" name="Mol. Biol. Evol.">
        <title>Comparative Genomics of Early-Diverging Mushroom-Forming Fungi Provides Insights into the Origins of Lignocellulose Decay Capabilities.</title>
        <authorList>
            <person name="Nagy L.G."/>
            <person name="Riley R."/>
            <person name="Tritt A."/>
            <person name="Adam C."/>
            <person name="Daum C."/>
            <person name="Floudas D."/>
            <person name="Sun H."/>
            <person name="Yadav J.S."/>
            <person name="Pangilinan J."/>
            <person name="Larsson K.H."/>
            <person name="Matsuura K."/>
            <person name="Barry K."/>
            <person name="Labutti K."/>
            <person name="Kuo R."/>
            <person name="Ohm R.A."/>
            <person name="Bhattacharya S.S."/>
            <person name="Shirouzu T."/>
            <person name="Yoshinaga Y."/>
            <person name="Martin F.M."/>
            <person name="Grigoriev I.V."/>
            <person name="Hibbett D.S."/>
        </authorList>
    </citation>
    <scope>NUCLEOTIDE SEQUENCE [LARGE SCALE GENOMIC DNA]</scope>
    <source>
        <strain evidence="8 9">CBS 109695</strain>
    </source>
</reference>
<accession>A0A166TZ46</accession>
<sequence>MVRRLASQVHRQAARLLRSQYLKVEPAWYRAVLAYPPIPLPSRAPPSRSAFDLPPDRNQRALKTKRFGTPQPLPIHYLEDDVRKQFFKDHPFEAFRPVSLVEGGGVADEHPIIGKEWIRLRQRGRNPSAEDAIKFTVNLHKYHEIPLSKSYAQAVAQFRSLRSEHQIATKTAALEAEAYGAVFAPTEIERGFAKEQEALENWSSKAEMDAGAIAARKRWKAIVERTGAVGSQWTKGQDYVRLWQEGVRPTYAPSLTEPTPTGPTAEEVAETADFMGVKVAR</sequence>
<gene>
    <name evidence="8" type="ORF">FIBSPDRAFT_724981</name>
</gene>
<protein>
    <recommendedName>
        <fullName evidence="6">Small ribosomal subunit protein mS23</fullName>
    </recommendedName>
    <alternativeName>
        <fullName evidence="7">37S ribosomal protein S25, mitochondrial</fullName>
    </alternativeName>
</protein>
<comment type="subcellular location">
    <subcellularLocation>
        <location evidence="1">Mitochondrion</location>
    </subcellularLocation>
</comment>
<dbReference type="PANTHER" id="PTHR37799:SF1">
    <property type="entry name" value="SMALL RIBOSOMAL SUBUNIT PROTEIN MS23"/>
    <property type="match status" value="1"/>
</dbReference>
<dbReference type="AlphaFoldDB" id="A0A166TZ46"/>
<dbReference type="OrthoDB" id="5542239at2759"/>
<organism evidence="8 9">
    <name type="scientific">Athelia psychrophila</name>
    <dbReference type="NCBI Taxonomy" id="1759441"/>
    <lineage>
        <taxon>Eukaryota</taxon>
        <taxon>Fungi</taxon>
        <taxon>Dikarya</taxon>
        <taxon>Basidiomycota</taxon>
        <taxon>Agaricomycotina</taxon>
        <taxon>Agaricomycetes</taxon>
        <taxon>Agaricomycetidae</taxon>
        <taxon>Atheliales</taxon>
        <taxon>Atheliaceae</taxon>
        <taxon>Athelia</taxon>
    </lineage>
</organism>
<name>A0A166TZ46_9AGAM</name>
<keyword evidence="5" id="KW-0687">Ribonucleoprotein</keyword>
<dbReference type="InterPro" id="IPR016939">
    <property type="entry name" value="Ribosomal_mS23_fun"/>
</dbReference>
<dbReference type="Proteomes" id="UP000076532">
    <property type="component" value="Unassembled WGS sequence"/>
</dbReference>
<evidence type="ECO:0000256" key="3">
    <source>
        <dbReference type="ARBA" id="ARBA00022980"/>
    </source>
</evidence>
<dbReference type="PANTHER" id="PTHR37799">
    <property type="entry name" value="37S RIBOSOMAL PROTEIN S25, MITOCHONDRIAL"/>
    <property type="match status" value="1"/>
</dbReference>
<dbReference type="Pfam" id="PF13741">
    <property type="entry name" value="MRP-S25"/>
    <property type="match status" value="1"/>
</dbReference>
<evidence type="ECO:0000256" key="6">
    <source>
        <dbReference type="ARBA" id="ARBA00035137"/>
    </source>
</evidence>
<keyword evidence="4" id="KW-0496">Mitochondrion</keyword>
<keyword evidence="3" id="KW-0689">Ribosomal protein</keyword>
<dbReference type="GO" id="GO:0003735">
    <property type="term" value="F:structural constituent of ribosome"/>
    <property type="evidence" value="ECO:0007669"/>
    <property type="project" value="InterPro"/>
</dbReference>
<keyword evidence="9" id="KW-1185">Reference proteome</keyword>
<proteinExistence type="inferred from homology"/>
<evidence type="ECO:0000313" key="8">
    <source>
        <dbReference type="EMBL" id="KZP31142.1"/>
    </source>
</evidence>
<evidence type="ECO:0000256" key="2">
    <source>
        <dbReference type="ARBA" id="ARBA00009864"/>
    </source>
</evidence>
<evidence type="ECO:0000256" key="5">
    <source>
        <dbReference type="ARBA" id="ARBA00023274"/>
    </source>
</evidence>
<dbReference type="EMBL" id="KV417490">
    <property type="protein sequence ID" value="KZP31142.1"/>
    <property type="molecule type" value="Genomic_DNA"/>
</dbReference>
<evidence type="ECO:0000256" key="1">
    <source>
        <dbReference type="ARBA" id="ARBA00004173"/>
    </source>
</evidence>